<comment type="catalytic activity">
    <reaction evidence="7">
        <text>L-cysteinyl-[prolipoprotein] + a 1,2-diacyl-sn-glycero-3-phospho-(1'-sn-glycerol) = an S-1,2-diacyl-sn-glyceryl-L-cysteinyl-[prolipoprotein] + sn-glycerol 1-phosphate + H(+)</text>
        <dbReference type="Rhea" id="RHEA:56712"/>
        <dbReference type="Rhea" id="RHEA-COMP:14679"/>
        <dbReference type="Rhea" id="RHEA-COMP:14680"/>
        <dbReference type="ChEBI" id="CHEBI:15378"/>
        <dbReference type="ChEBI" id="CHEBI:29950"/>
        <dbReference type="ChEBI" id="CHEBI:57685"/>
        <dbReference type="ChEBI" id="CHEBI:64716"/>
        <dbReference type="ChEBI" id="CHEBI:140658"/>
        <dbReference type="EC" id="2.5.1.145"/>
    </reaction>
</comment>
<dbReference type="PANTHER" id="PTHR30589">
    <property type="entry name" value="PROLIPOPROTEIN DIACYLGLYCERYL TRANSFERASE"/>
    <property type="match status" value="1"/>
</dbReference>
<dbReference type="GO" id="GO:0042158">
    <property type="term" value="P:lipoprotein biosynthetic process"/>
    <property type="evidence" value="ECO:0007669"/>
    <property type="project" value="UniProtKB-UniRule"/>
</dbReference>
<protein>
    <recommendedName>
        <fullName evidence="7">Phosphatidylglycerol--prolipoprotein diacylglyceryl transferase</fullName>
        <ecNumber evidence="7">2.5.1.145</ecNumber>
    </recommendedName>
</protein>
<comment type="pathway">
    <text evidence="7">Protein modification; lipoprotein biosynthesis (diacylglyceryl transfer).</text>
</comment>
<evidence type="ECO:0000313" key="9">
    <source>
        <dbReference type="Proteomes" id="UP000739538"/>
    </source>
</evidence>
<comment type="function">
    <text evidence="7">Catalyzes the transfer of the diacylglyceryl group from phosphatidylglycerol to the sulfhydryl group of the N-terminal cysteine of a prolipoprotein, the first step in the formation of mature lipoproteins.</text>
</comment>
<evidence type="ECO:0000256" key="3">
    <source>
        <dbReference type="ARBA" id="ARBA00022679"/>
    </source>
</evidence>
<feature type="binding site" evidence="7">
    <location>
        <position position="175"/>
    </location>
    <ligand>
        <name>a 1,2-diacyl-sn-glycero-3-phospho-(1'-sn-glycerol)</name>
        <dbReference type="ChEBI" id="CHEBI:64716"/>
    </ligand>
</feature>
<dbReference type="GO" id="GO:0005886">
    <property type="term" value="C:plasma membrane"/>
    <property type="evidence" value="ECO:0007669"/>
    <property type="project" value="UniProtKB-SubCell"/>
</dbReference>
<evidence type="ECO:0000256" key="2">
    <source>
        <dbReference type="ARBA" id="ARBA00022475"/>
    </source>
</evidence>
<evidence type="ECO:0000313" key="8">
    <source>
        <dbReference type="EMBL" id="MCA9756521.1"/>
    </source>
</evidence>
<reference evidence="8" key="2">
    <citation type="journal article" date="2021" name="Microbiome">
        <title>Successional dynamics and alternative stable states in a saline activated sludge microbial community over 9 years.</title>
        <authorList>
            <person name="Wang Y."/>
            <person name="Ye J."/>
            <person name="Ju F."/>
            <person name="Liu L."/>
            <person name="Boyd J.A."/>
            <person name="Deng Y."/>
            <person name="Parks D.H."/>
            <person name="Jiang X."/>
            <person name="Yin X."/>
            <person name="Woodcroft B.J."/>
            <person name="Tyson G.W."/>
            <person name="Hugenholtz P."/>
            <person name="Polz M.F."/>
            <person name="Zhang T."/>
        </authorList>
    </citation>
    <scope>NUCLEOTIDE SEQUENCE</scope>
    <source>
        <strain evidence="8">HKST-UBA02</strain>
    </source>
</reference>
<feature type="transmembrane region" description="Helical" evidence="7">
    <location>
        <begin position="156"/>
        <end position="174"/>
    </location>
</feature>
<dbReference type="GO" id="GO:0008961">
    <property type="term" value="F:phosphatidylglycerol-prolipoprotein diacylglyceryl transferase activity"/>
    <property type="evidence" value="ECO:0007669"/>
    <property type="project" value="UniProtKB-UniRule"/>
</dbReference>
<feature type="transmembrane region" description="Helical" evidence="7">
    <location>
        <begin position="89"/>
        <end position="112"/>
    </location>
</feature>
<dbReference type="Pfam" id="PF01790">
    <property type="entry name" value="LGT"/>
    <property type="match status" value="1"/>
</dbReference>
<dbReference type="PANTHER" id="PTHR30589:SF0">
    <property type="entry name" value="PHOSPHATIDYLGLYCEROL--PROLIPOPROTEIN DIACYLGLYCERYL TRANSFERASE"/>
    <property type="match status" value="1"/>
</dbReference>
<evidence type="ECO:0000256" key="1">
    <source>
        <dbReference type="ARBA" id="ARBA00007150"/>
    </source>
</evidence>
<dbReference type="AlphaFoldDB" id="A0A956NCK4"/>
<feature type="transmembrane region" description="Helical" evidence="7">
    <location>
        <begin position="132"/>
        <end position="149"/>
    </location>
</feature>
<organism evidence="8 9">
    <name type="scientific">Eiseniibacteriota bacterium</name>
    <dbReference type="NCBI Taxonomy" id="2212470"/>
    <lineage>
        <taxon>Bacteria</taxon>
        <taxon>Candidatus Eiseniibacteriota</taxon>
    </lineage>
</organism>
<evidence type="ECO:0000256" key="6">
    <source>
        <dbReference type="ARBA" id="ARBA00023136"/>
    </source>
</evidence>
<keyword evidence="3 7" id="KW-0808">Transferase</keyword>
<dbReference type="HAMAP" id="MF_01147">
    <property type="entry name" value="Lgt"/>
    <property type="match status" value="1"/>
</dbReference>
<feature type="transmembrane region" description="Helical" evidence="7">
    <location>
        <begin position="266"/>
        <end position="289"/>
    </location>
</feature>
<dbReference type="EC" id="2.5.1.145" evidence="7"/>
<comment type="caution">
    <text evidence="8">The sequence shown here is derived from an EMBL/GenBank/DDBJ whole genome shotgun (WGS) entry which is preliminary data.</text>
</comment>
<evidence type="ECO:0000256" key="7">
    <source>
        <dbReference type="HAMAP-Rule" id="MF_01147"/>
    </source>
</evidence>
<evidence type="ECO:0000256" key="5">
    <source>
        <dbReference type="ARBA" id="ARBA00022989"/>
    </source>
</evidence>
<reference evidence="8" key="1">
    <citation type="submission" date="2020-04" db="EMBL/GenBank/DDBJ databases">
        <authorList>
            <person name="Zhang T."/>
        </authorList>
    </citation>
    <scope>NUCLEOTIDE SEQUENCE</scope>
    <source>
        <strain evidence="8">HKST-UBA02</strain>
    </source>
</reference>
<keyword evidence="5 7" id="KW-1133">Transmembrane helix</keyword>
<proteinExistence type="inferred from homology"/>
<dbReference type="InterPro" id="IPR001640">
    <property type="entry name" value="Lgt"/>
</dbReference>
<accession>A0A956NCK4</accession>
<feature type="transmembrane region" description="Helical" evidence="7">
    <location>
        <begin position="214"/>
        <end position="231"/>
    </location>
</feature>
<dbReference type="EMBL" id="JAGQHS010000056">
    <property type="protein sequence ID" value="MCA9756521.1"/>
    <property type="molecule type" value="Genomic_DNA"/>
</dbReference>
<gene>
    <name evidence="7" type="primary">lgt</name>
    <name evidence="8" type="ORF">KDA27_12020</name>
</gene>
<feature type="transmembrane region" description="Helical" evidence="7">
    <location>
        <begin position="243"/>
        <end position="260"/>
    </location>
</feature>
<name>A0A956NCK4_UNCEI</name>
<keyword evidence="6 7" id="KW-0472">Membrane</keyword>
<feature type="transmembrane region" description="Helical" evidence="7">
    <location>
        <begin position="57"/>
        <end position="77"/>
    </location>
</feature>
<comment type="subcellular location">
    <subcellularLocation>
        <location evidence="7">Cell membrane</location>
        <topology evidence="7">Multi-pass membrane protein</topology>
    </subcellularLocation>
</comment>
<keyword evidence="2 7" id="KW-1003">Cell membrane</keyword>
<sequence>MPDRSGEGRNAVSCTRLLRSGAGSATLRQIRGTDLADASRDEEGVSMLPVLFEFGPIKIYSFGLMAALALLAGSWLVKLELDRRGYPEGIWNNYSMAAMLGGFLGAKINFLVFNPQVLEGNWIKGVFSGAGLVWYGGLVGGVVATFLLSRKYGHSFADLADAFAPALVMAYMVGRVGCLVSGDGDYGYATDVPWAMAFPNGVVPTLPGERVHPTPLYEIALMGVALLVLWKTRTRPWAPWGQFGLYLMLAGTERFVVEFWRRNPDVAFGLTTAQLFSIGMFALGAILFARRDRNQRMSSATA</sequence>
<evidence type="ECO:0000256" key="4">
    <source>
        <dbReference type="ARBA" id="ARBA00022692"/>
    </source>
</evidence>
<keyword evidence="4 7" id="KW-0812">Transmembrane</keyword>
<comment type="similarity">
    <text evidence="1 7">Belongs to the Lgt family.</text>
</comment>
<dbReference type="Proteomes" id="UP000739538">
    <property type="component" value="Unassembled WGS sequence"/>
</dbReference>